<evidence type="ECO:0000256" key="6">
    <source>
        <dbReference type="ARBA" id="ARBA00023242"/>
    </source>
</evidence>
<name>A0A5E8BWE0_9ASCO</name>
<keyword evidence="4 7" id="KW-0805">Transcription regulation</keyword>
<dbReference type="Pfam" id="PF17075">
    <property type="entry name" value="RRT14"/>
    <property type="match status" value="1"/>
</dbReference>
<evidence type="ECO:0000256" key="8">
    <source>
        <dbReference type="SAM" id="MobiDB-lite"/>
    </source>
</evidence>
<gene>
    <name evidence="7" type="primary">RRT14</name>
    <name evidence="9" type="ORF">SAPINGB_P003361</name>
</gene>
<sequence length="154" mass="17618">MSSEITSKRSEATLGRLLASYLPDERTKIIQKRAKKSTANRKSRKLLRDRQAVVKDALNPQKLKEKKEKARKENIKTLVSWDAENEIDEIKDHIIQMRNSKNKRPQKGSSDLYESSKADYFEKKTFSSSSGSKERSWPGLTPGLAPVDYESDSE</sequence>
<keyword evidence="6 7" id="KW-0539">Nucleus</keyword>
<keyword evidence="5 7" id="KW-0804">Transcription</keyword>
<evidence type="ECO:0000256" key="1">
    <source>
        <dbReference type="ARBA" id="ARBA00002711"/>
    </source>
</evidence>
<dbReference type="Proteomes" id="UP000398389">
    <property type="component" value="Unassembled WGS sequence"/>
</dbReference>
<dbReference type="AlphaFoldDB" id="A0A5E8BWE0"/>
<evidence type="ECO:0000313" key="9">
    <source>
        <dbReference type="EMBL" id="VVT53015.1"/>
    </source>
</evidence>
<proteinExistence type="inferred from homology"/>
<evidence type="ECO:0000256" key="7">
    <source>
        <dbReference type="RuleBase" id="RU362137"/>
    </source>
</evidence>
<evidence type="ECO:0000256" key="5">
    <source>
        <dbReference type="ARBA" id="ARBA00023163"/>
    </source>
</evidence>
<evidence type="ECO:0000256" key="2">
    <source>
        <dbReference type="ARBA" id="ARBA00004604"/>
    </source>
</evidence>
<evidence type="ECO:0000313" key="10">
    <source>
        <dbReference type="Proteomes" id="UP000398389"/>
    </source>
</evidence>
<dbReference type="GO" id="GO:0005730">
    <property type="term" value="C:nucleolus"/>
    <property type="evidence" value="ECO:0007669"/>
    <property type="project" value="UniProtKB-SubCell"/>
</dbReference>
<feature type="compositionally biased region" description="Basic residues" evidence="8">
    <location>
        <begin position="32"/>
        <end position="45"/>
    </location>
</feature>
<evidence type="ECO:0000256" key="3">
    <source>
        <dbReference type="ARBA" id="ARBA00007142"/>
    </source>
</evidence>
<keyword evidence="10" id="KW-1185">Reference proteome</keyword>
<feature type="region of interest" description="Disordered" evidence="8">
    <location>
        <begin position="124"/>
        <end position="154"/>
    </location>
</feature>
<comment type="function">
    <text evidence="1 7">Involved in ribosome biogenesis, probably through modulation of rDNA transcription.</text>
</comment>
<comment type="subcellular location">
    <subcellularLocation>
        <location evidence="2 7">Nucleus</location>
        <location evidence="2 7">Nucleolus</location>
    </subcellularLocation>
</comment>
<feature type="region of interest" description="Disordered" evidence="8">
    <location>
        <begin position="32"/>
        <end position="70"/>
    </location>
</feature>
<comment type="similarity">
    <text evidence="3 7">Belongs to the RRT14 family.</text>
</comment>
<reference evidence="9 10" key="1">
    <citation type="submission" date="2019-09" db="EMBL/GenBank/DDBJ databases">
        <authorList>
            <person name="Brejova B."/>
        </authorList>
    </citation>
    <scope>NUCLEOTIDE SEQUENCE [LARGE SCALE GENOMIC DNA]</scope>
</reference>
<protein>
    <recommendedName>
        <fullName evidence="7">Regulator of rDNA transcription 14</fullName>
    </recommendedName>
</protein>
<accession>A0A5E8BWE0</accession>
<organism evidence="9 10">
    <name type="scientific">Magnusiomyces paraingens</name>
    <dbReference type="NCBI Taxonomy" id="2606893"/>
    <lineage>
        <taxon>Eukaryota</taxon>
        <taxon>Fungi</taxon>
        <taxon>Dikarya</taxon>
        <taxon>Ascomycota</taxon>
        <taxon>Saccharomycotina</taxon>
        <taxon>Dipodascomycetes</taxon>
        <taxon>Dipodascales</taxon>
        <taxon>Dipodascaceae</taxon>
        <taxon>Magnusiomyces</taxon>
    </lineage>
</organism>
<evidence type="ECO:0000256" key="4">
    <source>
        <dbReference type="ARBA" id="ARBA00023015"/>
    </source>
</evidence>
<dbReference type="InterPro" id="IPR031404">
    <property type="entry name" value="Rrt14"/>
</dbReference>
<dbReference type="OrthoDB" id="4094002at2759"/>
<dbReference type="EMBL" id="CABVLU010000003">
    <property type="protein sequence ID" value="VVT53015.1"/>
    <property type="molecule type" value="Genomic_DNA"/>
</dbReference>